<comment type="caution">
    <text evidence="1">The sequence shown here is derived from an EMBL/GenBank/DDBJ whole genome shotgun (WGS) entry which is preliminary data.</text>
</comment>
<reference evidence="1" key="1">
    <citation type="submission" date="2023-07" db="EMBL/GenBank/DDBJ databases">
        <authorList>
            <consortium name="CYATHOMIX"/>
        </authorList>
    </citation>
    <scope>NUCLEOTIDE SEQUENCE</scope>
    <source>
        <strain evidence="1">N/A</strain>
    </source>
</reference>
<evidence type="ECO:0000313" key="2">
    <source>
        <dbReference type="Proteomes" id="UP001176961"/>
    </source>
</evidence>
<accession>A0AA36HAV8</accession>
<protein>
    <submittedName>
        <fullName evidence="1">Uncharacterized protein</fullName>
    </submittedName>
</protein>
<name>A0AA36HAV8_CYLNA</name>
<keyword evidence="2" id="KW-1185">Reference proteome</keyword>
<gene>
    <name evidence="1" type="ORF">CYNAS_LOCUS19358</name>
</gene>
<dbReference type="Proteomes" id="UP001176961">
    <property type="component" value="Unassembled WGS sequence"/>
</dbReference>
<proteinExistence type="predicted"/>
<sequence length="57" mass="6429">MCARRTSGLLLKLVRHYFTSPYKAGIAATEVFKQAYMLQVQCSALLPINSWNLCHLA</sequence>
<dbReference type="AlphaFoldDB" id="A0AA36HAV8"/>
<evidence type="ECO:0000313" key="1">
    <source>
        <dbReference type="EMBL" id="CAJ0607375.1"/>
    </source>
</evidence>
<dbReference type="EMBL" id="CATQJL010000316">
    <property type="protein sequence ID" value="CAJ0607375.1"/>
    <property type="molecule type" value="Genomic_DNA"/>
</dbReference>
<organism evidence="1 2">
    <name type="scientific">Cylicocyclus nassatus</name>
    <name type="common">Nematode worm</name>
    <dbReference type="NCBI Taxonomy" id="53992"/>
    <lineage>
        <taxon>Eukaryota</taxon>
        <taxon>Metazoa</taxon>
        <taxon>Ecdysozoa</taxon>
        <taxon>Nematoda</taxon>
        <taxon>Chromadorea</taxon>
        <taxon>Rhabditida</taxon>
        <taxon>Rhabditina</taxon>
        <taxon>Rhabditomorpha</taxon>
        <taxon>Strongyloidea</taxon>
        <taxon>Strongylidae</taxon>
        <taxon>Cylicocyclus</taxon>
    </lineage>
</organism>